<feature type="domain" description="N-acetyltransferase" evidence="2">
    <location>
        <begin position="529"/>
        <end position="579"/>
    </location>
</feature>
<dbReference type="GO" id="GO:0016747">
    <property type="term" value="F:acyltransferase activity, transferring groups other than amino-acyl groups"/>
    <property type="evidence" value="ECO:0007669"/>
    <property type="project" value="InterPro"/>
</dbReference>
<keyword evidence="1" id="KW-0175">Coiled coil</keyword>
<evidence type="ECO:0000259" key="2">
    <source>
        <dbReference type="Pfam" id="PF00583"/>
    </source>
</evidence>
<gene>
    <name evidence="3" type="ORF">COS18_00240</name>
</gene>
<proteinExistence type="predicted"/>
<evidence type="ECO:0000313" key="3">
    <source>
        <dbReference type="EMBL" id="PIV52139.1"/>
    </source>
</evidence>
<dbReference type="InterPro" id="IPR000182">
    <property type="entry name" value="GNAT_dom"/>
</dbReference>
<feature type="coiled-coil region" evidence="1">
    <location>
        <begin position="56"/>
        <end position="111"/>
    </location>
</feature>
<reference evidence="4" key="1">
    <citation type="submission" date="2017-09" db="EMBL/GenBank/DDBJ databases">
        <title>Depth-based differentiation of microbial function through sediment-hosted aquifers and enrichment of novel symbionts in the deep terrestrial subsurface.</title>
        <authorList>
            <person name="Probst A.J."/>
            <person name="Ladd B."/>
            <person name="Jarett J.K."/>
            <person name="Geller-Mcgrath D.E."/>
            <person name="Sieber C.M.K."/>
            <person name="Emerson J.B."/>
            <person name="Anantharaman K."/>
            <person name="Thomas B.C."/>
            <person name="Malmstrom R."/>
            <person name="Stieglmeier M."/>
            <person name="Klingl A."/>
            <person name="Woyke T."/>
            <person name="Ryan C.M."/>
            <person name="Banfield J.F."/>
        </authorList>
    </citation>
    <scope>NUCLEOTIDE SEQUENCE [LARGE SCALE GENOMIC DNA]</scope>
</reference>
<evidence type="ECO:0000256" key="1">
    <source>
        <dbReference type="SAM" id="Coils"/>
    </source>
</evidence>
<comment type="caution">
    <text evidence="3">The sequence shown here is derived from an EMBL/GenBank/DDBJ whole genome shotgun (WGS) entry which is preliminary data.</text>
</comment>
<dbReference type="AlphaFoldDB" id="A0A2M7DQV3"/>
<dbReference type="InterPro" id="IPR016181">
    <property type="entry name" value="Acyl_CoA_acyltransferase"/>
</dbReference>
<dbReference type="Gene3D" id="1.10.287.1490">
    <property type="match status" value="1"/>
</dbReference>
<sequence>MQGKLKGYENNPEILEELEEAGIDINQWLDYSETQYFSLESGKSTLAFSETISAPLNRIQETINSYAHTIKEVLKEYRPELSEFKVSLEDAKETEEKITKMLEELWKAEAEGNEKKAQGIEKGIIGLEKKLENIKTVSLWDKLLGDIAAWQQLKNDVIKAQDNLMENENKLQEALSGKLPSGKMIQELKEKANKAKEEMREKFDLLDTRIEGFKDRVQGMIDPALGAKRTEALIQGIELKVAEQFDHYKTDRTTIGNLFSEKSDKEKGKLENQPMSIFVWARNPDIDLYQGNYSPCCISIEQTGRPNEPDSTIADYNTDLGVQIVNIWNETKNEPVTAAWCWLGQDKNKEPAFVVDNIESNTLYSTNYPEQLTKELFDYLEKYAKSIGVNKIVLGGKINNDLPTVKQLFKMPNSKSTYKKIGGYNREDGYYLEAEDDRVKLIWEDKKSKKEKIKKKEEKKEIIKIEYTDVHLKQISKEDFNALKRIERVIYNDENLILGQAMVEDIKRGNGLQYSSIIRGKRKGSDKFEVMGYIVAVEDETDEGDPSIYLEDIAVVAEAQGQGIGWKMMSELIDKLKKKAEKDKEANSI</sequence>
<name>A0A2M7DQV3_9BACT</name>
<dbReference type="Pfam" id="PF00583">
    <property type="entry name" value="Acetyltransf_1"/>
    <property type="match status" value="1"/>
</dbReference>
<dbReference type="EMBL" id="PETS01000004">
    <property type="protein sequence ID" value="PIV52139.1"/>
    <property type="molecule type" value="Genomic_DNA"/>
</dbReference>
<dbReference type="SUPFAM" id="SSF55729">
    <property type="entry name" value="Acyl-CoA N-acyltransferases (Nat)"/>
    <property type="match status" value="1"/>
</dbReference>
<dbReference type="CDD" id="cd04301">
    <property type="entry name" value="NAT_SF"/>
    <property type="match status" value="1"/>
</dbReference>
<dbReference type="Proteomes" id="UP000228896">
    <property type="component" value="Unassembled WGS sequence"/>
</dbReference>
<dbReference type="Gene3D" id="3.40.630.30">
    <property type="match status" value="1"/>
</dbReference>
<organism evidence="3 4">
    <name type="scientific">Candidatus Falkowbacteria bacterium CG02_land_8_20_14_3_00_36_14</name>
    <dbReference type="NCBI Taxonomy" id="1974560"/>
    <lineage>
        <taxon>Bacteria</taxon>
        <taxon>Candidatus Falkowiibacteriota</taxon>
    </lineage>
</organism>
<feature type="coiled-coil region" evidence="1">
    <location>
        <begin position="150"/>
        <end position="209"/>
    </location>
</feature>
<accession>A0A2M7DQV3</accession>
<protein>
    <recommendedName>
        <fullName evidence="2">N-acetyltransferase domain-containing protein</fullName>
    </recommendedName>
</protein>
<evidence type="ECO:0000313" key="4">
    <source>
        <dbReference type="Proteomes" id="UP000228896"/>
    </source>
</evidence>